<dbReference type="PROSITE" id="PS50110">
    <property type="entry name" value="RESPONSE_REGULATORY"/>
    <property type="match status" value="1"/>
</dbReference>
<dbReference type="Gene3D" id="3.40.50.2300">
    <property type="match status" value="1"/>
</dbReference>
<accession>F4L0E8</accession>
<dbReference type="KEGG" id="hhy:Halhy_0550"/>
<dbReference type="HOGENOM" id="CLU_000445_69_17_10"/>
<dbReference type="InterPro" id="IPR011006">
    <property type="entry name" value="CheY-like_superfamily"/>
</dbReference>
<dbReference type="STRING" id="760192.Halhy_0550"/>
<proteinExistence type="predicted"/>
<feature type="domain" description="Response regulatory" evidence="3">
    <location>
        <begin position="10"/>
        <end position="126"/>
    </location>
</feature>
<dbReference type="eggNOG" id="COG0745">
    <property type="taxonomic scope" value="Bacteria"/>
</dbReference>
<gene>
    <name evidence="4" type="ordered locus">Halhy_0550</name>
</gene>
<dbReference type="Pfam" id="PF00072">
    <property type="entry name" value="Response_reg"/>
    <property type="match status" value="1"/>
</dbReference>
<dbReference type="GO" id="GO:0000160">
    <property type="term" value="P:phosphorelay signal transduction system"/>
    <property type="evidence" value="ECO:0007669"/>
    <property type="project" value="InterPro"/>
</dbReference>
<dbReference type="EMBL" id="CP002691">
    <property type="protein sequence ID" value="AEE48460.1"/>
    <property type="molecule type" value="Genomic_DNA"/>
</dbReference>
<evidence type="ECO:0000313" key="4">
    <source>
        <dbReference type="EMBL" id="AEE48460.1"/>
    </source>
</evidence>
<dbReference type="CDD" id="cd17574">
    <property type="entry name" value="REC_OmpR"/>
    <property type="match status" value="1"/>
</dbReference>
<dbReference type="Proteomes" id="UP000008461">
    <property type="component" value="Chromosome"/>
</dbReference>
<dbReference type="InterPro" id="IPR001789">
    <property type="entry name" value="Sig_transdc_resp-reg_receiver"/>
</dbReference>
<feature type="modified residue" description="4-aspartylphosphate" evidence="2">
    <location>
        <position position="59"/>
    </location>
</feature>
<dbReference type="OrthoDB" id="9789181at2"/>
<dbReference type="AlphaFoldDB" id="F4L0E8"/>
<evidence type="ECO:0000313" key="5">
    <source>
        <dbReference type="Proteomes" id="UP000008461"/>
    </source>
</evidence>
<sequence length="134" mass="15303">MIFKIRKMATILLIDDNIPILENLTEYFEIEGYKILIADSGKKGIELAREHIPDLIICDTKMPVMDGYEVLHLILDLTKTYEIPFIFSTSNSEKVDRTKALELGADDYIVKPFALQTLSAMAKKWIKSGSVRHK</sequence>
<evidence type="ECO:0000259" key="3">
    <source>
        <dbReference type="PROSITE" id="PS50110"/>
    </source>
</evidence>
<dbReference type="SMART" id="SM00448">
    <property type="entry name" value="REC"/>
    <property type="match status" value="1"/>
</dbReference>
<dbReference type="InterPro" id="IPR050595">
    <property type="entry name" value="Bact_response_regulator"/>
</dbReference>
<evidence type="ECO:0000256" key="2">
    <source>
        <dbReference type="PROSITE-ProRule" id="PRU00169"/>
    </source>
</evidence>
<dbReference type="SUPFAM" id="SSF52172">
    <property type="entry name" value="CheY-like"/>
    <property type="match status" value="1"/>
</dbReference>
<dbReference type="PANTHER" id="PTHR44591">
    <property type="entry name" value="STRESS RESPONSE REGULATOR PROTEIN 1"/>
    <property type="match status" value="1"/>
</dbReference>
<evidence type="ECO:0000256" key="1">
    <source>
        <dbReference type="ARBA" id="ARBA00022553"/>
    </source>
</evidence>
<protein>
    <submittedName>
        <fullName evidence="4">Response regulator receiver protein</fullName>
    </submittedName>
</protein>
<reference key="2">
    <citation type="submission" date="2011-04" db="EMBL/GenBank/DDBJ databases">
        <title>Complete sequence of chromosome of Haliscomenobacter hydrossis DSM 1100.</title>
        <authorList>
            <consortium name="US DOE Joint Genome Institute (JGI-PGF)"/>
            <person name="Lucas S."/>
            <person name="Han J."/>
            <person name="Lapidus A."/>
            <person name="Bruce D."/>
            <person name="Goodwin L."/>
            <person name="Pitluck S."/>
            <person name="Peters L."/>
            <person name="Kyrpides N."/>
            <person name="Mavromatis K."/>
            <person name="Ivanova N."/>
            <person name="Ovchinnikova G."/>
            <person name="Pagani I."/>
            <person name="Daligault H."/>
            <person name="Detter J.C."/>
            <person name="Han C."/>
            <person name="Land M."/>
            <person name="Hauser L."/>
            <person name="Markowitz V."/>
            <person name="Cheng J.-F."/>
            <person name="Hugenholtz P."/>
            <person name="Woyke T."/>
            <person name="Wu D."/>
            <person name="Verbarg S."/>
            <person name="Frueling A."/>
            <person name="Brambilla E."/>
            <person name="Klenk H.-P."/>
            <person name="Eisen J.A."/>
        </authorList>
    </citation>
    <scope>NUCLEOTIDE SEQUENCE</scope>
    <source>
        <strain>DSM 1100</strain>
    </source>
</reference>
<name>F4L0E8_HALH1</name>
<dbReference type="PANTHER" id="PTHR44591:SF3">
    <property type="entry name" value="RESPONSE REGULATORY DOMAIN-CONTAINING PROTEIN"/>
    <property type="match status" value="1"/>
</dbReference>
<reference evidence="4 5" key="1">
    <citation type="journal article" date="2011" name="Stand. Genomic Sci.">
        <title>Complete genome sequence of Haliscomenobacter hydrossis type strain (O).</title>
        <authorList>
            <consortium name="US DOE Joint Genome Institute (JGI-PGF)"/>
            <person name="Daligault H."/>
            <person name="Lapidus A."/>
            <person name="Zeytun A."/>
            <person name="Nolan M."/>
            <person name="Lucas S."/>
            <person name="Del Rio T.G."/>
            <person name="Tice H."/>
            <person name="Cheng J.F."/>
            <person name="Tapia R."/>
            <person name="Han C."/>
            <person name="Goodwin L."/>
            <person name="Pitluck S."/>
            <person name="Liolios K."/>
            <person name="Pagani I."/>
            <person name="Ivanova N."/>
            <person name="Huntemann M."/>
            <person name="Mavromatis K."/>
            <person name="Mikhailova N."/>
            <person name="Pati A."/>
            <person name="Chen A."/>
            <person name="Palaniappan K."/>
            <person name="Land M."/>
            <person name="Hauser L."/>
            <person name="Brambilla E.M."/>
            <person name="Rohde M."/>
            <person name="Verbarg S."/>
            <person name="Goker M."/>
            <person name="Bristow J."/>
            <person name="Eisen J.A."/>
            <person name="Markowitz V."/>
            <person name="Hugenholtz P."/>
            <person name="Kyrpides N.C."/>
            <person name="Klenk H.P."/>
            <person name="Woyke T."/>
        </authorList>
    </citation>
    <scope>NUCLEOTIDE SEQUENCE [LARGE SCALE GENOMIC DNA]</scope>
    <source>
        <strain evidence="5">ATCC 27775 / DSM 1100 / LMG 10767 / O</strain>
    </source>
</reference>
<keyword evidence="5" id="KW-1185">Reference proteome</keyword>
<organism evidence="4 5">
    <name type="scientific">Haliscomenobacter hydrossis (strain ATCC 27775 / DSM 1100 / LMG 10767 / O)</name>
    <dbReference type="NCBI Taxonomy" id="760192"/>
    <lineage>
        <taxon>Bacteria</taxon>
        <taxon>Pseudomonadati</taxon>
        <taxon>Bacteroidota</taxon>
        <taxon>Saprospiria</taxon>
        <taxon>Saprospirales</taxon>
        <taxon>Haliscomenobacteraceae</taxon>
        <taxon>Haliscomenobacter</taxon>
    </lineage>
</organism>
<keyword evidence="1 2" id="KW-0597">Phosphoprotein</keyword>